<name>A0A6G0THE2_APHGL</name>
<evidence type="ECO:0000313" key="2">
    <source>
        <dbReference type="Proteomes" id="UP000475862"/>
    </source>
</evidence>
<keyword evidence="2" id="KW-1185">Reference proteome</keyword>
<comment type="caution">
    <text evidence="1">The sequence shown here is derived from an EMBL/GenBank/DDBJ whole genome shotgun (WGS) entry which is preliminary data.</text>
</comment>
<reference evidence="1 2" key="1">
    <citation type="submission" date="2019-08" db="EMBL/GenBank/DDBJ databases">
        <title>The genome of the soybean aphid Biotype 1, its phylome, world population structure and adaptation to the North American continent.</title>
        <authorList>
            <person name="Giordano R."/>
            <person name="Donthu R.K."/>
            <person name="Hernandez A.G."/>
            <person name="Wright C.L."/>
            <person name="Zimin A.V."/>
        </authorList>
    </citation>
    <scope>NUCLEOTIDE SEQUENCE [LARGE SCALE GENOMIC DNA]</scope>
    <source>
        <tissue evidence="1">Whole aphids</tissue>
    </source>
</reference>
<dbReference type="EMBL" id="VYZN01000038">
    <property type="protein sequence ID" value="KAE9532689.1"/>
    <property type="molecule type" value="Genomic_DNA"/>
</dbReference>
<gene>
    <name evidence="1" type="ORF">AGLY_009770</name>
</gene>
<proteinExistence type="predicted"/>
<dbReference type="OrthoDB" id="6608722at2759"/>
<organism evidence="1 2">
    <name type="scientific">Aphis glycines</name>
    <name type="common">Soybean aphid</name>
    <dbReference type="NCBI Taxonomy" id="307491"/>
    <lineage>
        <taxon>Eukaryota</taxon>
        <taxon>Metazoa</taxon>
        <taxon>Ecdysozoa</taxon>
        <taxon>Arthropoda</taxon>
        <taxon>Hexapoda</taxon>
        <taxon>Insecta</taxon>
        <taxon>Pterygota</taxon>
        <taxon>Neoptera</taxon>
        <taxon>Paraneoptera</taxon>
        <taxon>Hemiptera</taxon>
        <taxon>Sternorrhyncha</taxon>
        <taxon>Aphidomorpha</taxon>
        <taxon>Aphidoidea</taxon>
        <taxon>Aphididae</taxon>
        <taxon>Aphidini</taxon>
        <taxon>Aphis</taxon>
        <taxon>Aphis</taxon>
    </lineage>
</organism>
<sequence length="190" mass="21951">MLSDGAAYKDLSLSHNHACTKGIILLREAISNSAKRKGLEDICERPSKILHRESKSDDFNLTHNDYFENAIHLDALSTWPEISIKGFRFHIAQSWWRKIQTLGLSNEYKQDSEQGKYVKYFFGLPFLKPEEVADCFIEDLMSIQPNNQRIQEFTDYILNNYIDSEAIIFPPNTWSDFKSSTMRTTNACGL</sequence>
<accession>A0A6G0THE2</accession>
<evidence type="ECO:0000313" key="1">
    <source>
        <dbReference type="EMBL" id="KAE9532689.1"/>
    </source>
</evidence>
<dbReference type="AlphaFoldDB" id="A0A6G0THE2"/>
<protein>
    <submittedName>
        <fullName evidence="1">Uncharacterized protein</fullName>
    </submittedName>
</protein>
<dbReference type="Proteomes" id="UP000475862">
    <property type="component" value="Unassembled WGS sequence"/>
</dbReference>